<dbReference type="EMBL" id="PTRA01000002">
    <property type="protein sequence ID" value="PQA56917.1"/>
    <property type="molecule type" value="Genomic_DNA"/>
</dbReference>
<feature type="domain" description="Beta-xylosidase C-terminal Concanavalin A-like" evidence="8">
    <location>
        <begin position="329"/>
        <end position="471"/>
    </location>
</feature>
<dbReference type="InterPro" id="IPR023296">
    <property type="entry name" value="Glyco_hydro_beta-prop_sf"/>
</dbReference>
<feature type="chain" id="PRO_5015584927" evidence="7">
    <location>
        <begin position="18"/>
        <end position="512"/>
    </location>
</feature>
<reference evidence="10" key="1">
    <citation type="submission" date="2018-02" db="EMBL/GenBank/DDBJ databases">
        <title>Genome sequencing of Solimonas sp. HR-BB.</title>
        <authorList>
            <person name="Lee Y."/>
            <person name="Jeon C.O."/>
        </authorList>
    </citation>
    <scope>NUCLEOTIDE SEQUENCE [LARGE SCALE GENOMIC DNA]</scope>
    <source>
        <strain evidence="10">HR-U</strain>
    </source>
</reference>
<organism evidence="9 10">
    <name type="scientific">Siphonobacter curvatus</name>
    <dbReference type="NCBI Taxonomy" id="2094562"/>
    <lineage>
        <taxon>Bacteria</taxon>
        <taxon>Pseudomonadati</taxon>
        <taxon>Bacteroidota</taxon>
        <taxon>Cytophagia</taxon>
        <taxon>Cytophagales</taxon>
        <taxon>Cytophagaceae</taxon>
        <taxon>Siphonobacter</taxon>
    </lineage>
</organism>
<dbReference type="GO" id="GO:0004553">
    <property type="term" value="F:hydrolase activity, hydrolyzing O-glycosyl compounds"/>
    <property type="evidence" value="ECO:0007669"/>
    <property type="project" value="InterPro"/>
</dbReference>
<dbReference type="InterPro" id="IPR006710">
    <property type="entry name" value="Glyco_hydro_43"/>
</dbReference>
<comment type="similarity">
    <text evidence="1 6">Belongs to the glycosyl hydrolase 43 family.</text>
</comment>
<dbReference type="InterPro" id="IPR041542">
    <property type="entry name" value="GH43_C2"/>
</dbReference>
<evidence type="ECO:0000256" key="4">
    <source>
        <dbReference type="PIRSR" id="PIRSR606710-1"/>
    </source>
</evidence>
<dbReference type="PANTHER" id="PTHR42812:SF5">
    <property type="entry name" value="ENDO-ARABINASE"/>
    <property type="match status" value="1"/>
</dbReference>
<evidence type="ECO:0000313" key="9">
    <source>
        <dbReference type="EMBL" id="PQA56917.1"/>
    </source>
</evidence>
<dbReference type="Gene3D" id="2.60.120.200">
    <property type="match status" value="1"/>
</dbReference>
<sequence>MKLLLFLLITLPFLTFSTPESISSVSTLALIDSSQRHENPVIPGDFADPSIIRVGQTYYATGTSSEWAPHFPVLQSTDLLHWQPVGYVFPKTPVWAAASFWAPELYYRNGTYFVYYVARKKSDGISCIGVATSSNPAKGFTDRGILLEFGKEAIDPFVIEDKGQLYITWKAYGLDQRPIEILGSRLSNDGLKVQGEPFMLLRDDKKEGLEGQALIKRDNAYYLFYSPGNCCGRDCNYKVEVARSASLQGPYTRFEGNPLLAETDEWKCTGHGTLVTSPTGKTYYLYHAYHKKELVYTGRQGMLGEVVWDAEWPRIKPLGNEAERVKNFRDDFSATAVSGSWQWDFRHATPEVKVSKGNLFLTGQSLANNLSGTALTIRPLLGDYTMTTEVVNQNAALKGLVLYGDAGQAVGLGIQGNQVQIWEVKKDQRQILRQESIAAAKAVQLKMDVKDGSHIRFYWSPDGKKWNELTTAAGVYNGSFLPPWDRSPRPGLLHQGTTTEPAVFSFFALSYQ</sequence>
<keyword evidence="10" id="KW-1185">Reference proteome</keyword>
<evidence type="ECO:0000256" key="3">
    <source>
        <dbReference type="ARBA" id="ARBA00023295"/>
    </source>
</evidence>
<keyword evidence="7" id="KW-0732">Signal</keyword>
<dbReference type="InterPro" id="IPR013320">
    <property type="entry name" value="ConA-like_dom_sf"/>
</dbReference>
<keyword evidence="3 6" id="KW-0326">Glycosidase</keyword>
<proteinExistence type="inferred from homology"/>
<dbReference type="SUPFAM" id="SSF49899">
    <property type="entry name" value="Concanavalin A-like lectins/glucanases"/>
    <property type="match status" value="1"/>
</dbReference>
<comment type="caution">
    <text evidence="9">The sequence shown here is derived from an EMBL/GenBank/DDBJ whole genome shotgun (WGS) entry which is preliminary data.</text>
</comment>
<dbReference type="RefSeq" id="WP_104714491.1">
    <property type="nucleotide sequence ID" value="NZ_PTRA01000002.1"/>
</dbReference>
<dbReference type="AlphaFoldDB" id="A0A2S7IJN8"/>
<dbReference type="GO" id="GO:0005975">
    <property type="term" value="P:carbohydrate metabolic process"/>
    <property type="evidence" value="ECO:0007669"/>
    <property type="project" value="InterPro"/>
</dbReference>
<evidence type="ECO:0000313" key="10">
    <source>
        <dbReference type="Proteomes" id="UP000239590"/>
    </source>
</evidence>
<dbReference type="SUPFAM" id="SSF75005">
    <property type="entry name" value="Arabinanase/levansucrase/invertase"/>
    <property type="match status" value="1"/>
</dbReference>
<accession>A0A2S7IJN8</accession>
<evidence type="ECO:0000256" key="2">
    <source>
        <dbReference type="ARBA" id="ARBA00022801"/>
    </source>
</evidence>
<dbReference type="Pfam" id="PF04616">
    <property type="entry name" value="Glyco_hydro_43"/>
    <property type="match status" value="1"/>
</dbReference>
<dbReference type="Pfam" id="PF17851">
    <property type="entry name" value="GH43_C2"/>
    <property type="match status" value="1"/>
</dbReference>
<dbReference type="InterPro" id="IPR051795">
    <property type="entry name" value="Glycosyl_Hydrlase_43"/>
</dbReference>
<feature type="active site" description="Proton acceptor" evidence="4">
    <location>
        <position position="48"/>
    </location>
</feature>
<feature type="signal peptide" evidence="7">
    <location>
        <begin position="1"/>
        <end position="17"/>
    </location>
</feature>
<evidence type="ECO:0000256" key="5">
    <source>
        <dbReference type="PIRSR" id="PIRSR606710-2"/>
    </source>
</evidence>
<protein>
    <submittedName>
        <fullName evidence="9">Beta-xylosidase</fullName>
    </submittedName>
</protein>
<evidence type="ECO:0000259" key="8">
    <source>
        <dbReference type="Pfam" id="PF17851"/>
    </source>
</evidence>
<gene>
    <name evidence="9" type="ORF">C5O19_16410</name>
</gene>
<feature type="active site" description="Proton donor" evidence="4">
    <location>
        <position position="210"/>
    </location>
</feature>
<dbReference type="Proteomes" id="UP000239590">
    <property type="component" value="Unassembled WGS sequence"/>
</dbReference>
<evidence type="ECO:0000256" key="6">
    <source>
        <dbReference type="RuleBase" id="RU361187"/>
    </source>
</evidence>
<evidence type="ECO:0000256" key="7">
    <source>
        <dbReference type="SAM" id="SignalP"/>
    </source>
</evidence>
<name>A0A2S7IJN8_9BACT</name>
<dbReference type="CDD" id="cd08999">
    <property type="entry name" value="GH43_ABN-like"/>
    <property type="match status" value="1"/>
</dbReference>
<dbReference type="OrthoDB" id="9801455at2"/>
<evidence type="ECO:0000256" key="1">
    <source>
        <dbReference type="ARBA" id="ARBA00009865"/>
    </source>
</evidence>
<keyword evidence="2 6" id="KW-0378">Hydrolase</keyword>
<feature type="site" description="Important for catalytic activity, responsible for pKa modulation of the active site Glu and correct orientation of both the proton donor and substrate" evidence="5">
    <location>
        <position position="155"/>
    </location>
</feature>
<dbReference type="Gene3D" id="2.115.10.20">
    <property type="entry name" value="Glycosyl hydrolase domain, family 43"/>
    <property type="match status" value="1"/>
</dbReference>
<dbReference type="PANTHER" id="PTHR42812">
    <property type="entry name" value="BETA-XYLOSIDASE"/>
    <property type="match status" value="1"/>
</dbReference>